<evidence type="ECO:0000256" key="1">
    <source>
        <dbReference type="SAM" id="SignalP"/>
    </source>
</evidence>
<dbReference type="Pfam" id="PF13557">
    <property type="entry name" value="Phenol_MetA_deg"/>
    <property type="match status" value="1"/>
</dbReference>
<name>A0A1R3W6Z9_9GAMM</name>
<feature type="chain" id="PRO_5012639117" evidence="1">
    <location>
        <begin position="30"/>
        <end position="291"/>
    </location>
</feature>
<dbReference type="Proteomes" id="UP000223759">
    <property type="component" value="Unassembled WGS sequence"/>
</dbReference>
<sequence>MKGSTGKLRQLFLAGTASAALFMSTSASAIDVDAGDYQAAPPGTNLGLLYLQHASRDDLNTDIGILRLVHFTEIGGMVADPQVLIPFGRVDPRGRLAESDGSSGIGDVIFASTFWPQNDPDRGVWTGFTPYLYVPTGEYDRNKETLNLGENRWKFNLQVAHVRRLSERFSIDLVGDVMIHGDNKDFGSDGVTRSQDPLYQVQGWLRYHTSPTSDLRFLVSHVWGGENTFDGVAAGDEARVTKVGIGGSFFVGPKTQIIAIAGRDVSVRDHPGLADGLKEDGRVNIRILRIF</sequence>
<organism evidence="2 3">
    <name type="scientific">Ectothiorhodosinus mongolicus</name>
    <dbReference type="NCBI Taxonomy" id="233100"/>
    <lineage>
        <taxon>Bacteria</taxon>
        <taxon>Pseudomonadati</taxon>
        <taxon>Pseudomonadota</taxon>
        <taxon>Gammaproteobacteria</taxon>
        <taxon>Chromatiales</taxon>
        <taxon>Ectothiorhodospiraceae</taxon>
        <taxon>Ectothiorhodosinus</taxon>
    </lineage>
</organism>
<dbReference type="RefSeq" id="WP_076756284.1">
    <property type="nucleotide sequence ID" value="NZ_CP023018.1"/>
</dbReference>
<gene>
    <name evidence="2" type="ORF">SAMN05216526_1876</name>
</gene>
<accession>A0A1R3W6Z9</accession>
<proteinExistence type="predicted"/>
<dbReference type="InterPro" id="IPR025737">
    <property type="entry name" value="FApF"/>
</dbReference>
<dbReference type="AlphaFoldDB" id="A0A1R3W6Z9"/>
<dbReference type="OrthoDB" id="191143at2"/>
<keyword evidence="1" id="KW-0732">Signal</keyword>
<evidence type="ECO:0000313" key="2">
    <source>
        <dbReference type="EMBL" id="SIT73644.1"/>
    </source>
</evidence>
<keyword evidence="3" id="KW-1185">Reference proteome</keyword>
<feature type="signal peptide" evidence="1">
    <location>
        <begin position="1"/>
        <end position="29"/>
    </location>
</feature>
<protein>
    <submittedName>
        <fullName evidence="2">Putative MetA-pathway of phenol degradation</fullName>
    </submittedName>
</protein>
<evidence type="ECO:0000313" key="3">
    <source>
        <dbReference type="Proteomes" id="UP000223759"/>
    </source>
</evidence>
<dbReference type="STRING" id="233100.SAMN05216526_1876"/>
<dbReference type="EMBL" id="FTPK01000004">
    <property type="protein sequence ID" value="SIT73644.1"/>
    <property type="molecule type" value="Genomic_DNA"/>
</dbReference>
<reference evidence="2 3" key="1">
    <citation type="submission" date="2017-01" db="EMBL/GenBank/DDBJ databases">
        <authorList>
            <person name="Mah S.A."/>
            <person name="Swanson W.J."/>
            <person name="Moy G.W."/>
            <person name="Vacquier V.D."/>
        </authorList>
    </citation>
    <scope>NUCLEOTIDE SEQUENCE [LARGE SCALE GENOMIC DNA]</scope>
    <source>
        <strain evidence="2 3">M9</strain>
    </source>
</reference>